<keyword evidence="2 8" id="KW-0813">Transport</keyword>
<evidence type="ECO:0000256" key="3">
    <source>
        <dbReference type="ARBA" id="ARBA00022781"/>
    </source>
</evidence>
<keyword evidence="8" id="KW-1003">Cell membrane</keyword>
<evidence type="ECO:0000256" key="2">
    <source>
        <dbReference type="ARBA" id="ARBA00022448"/>
    </source>
</evidence>
<gene>
    <name evidence="8" type="primary">atpH</name>
    <name evidence="9" type="ORF">FHU29_000603</name>
</gene>
<dbReference type="PROSITE" id="PS00389">
    <property type="entry name" value="ATPASE_DELTA"/>
    <property type="match status" value="1"/>
</dbReference>
<keyword evidence="7 8" id="KW-0066">ATP synthesis</keyword>
<dbReference type="GO" id="GO:0005886">
    <property type="term" value="C:plasma membrane"/>
    <property type="evidence" value="ECO:0007669"/>
    <property type="project" value="UniProtKB-SubCell"/>
</dbReference>
<comment type="caution">
    <text evidence="9">The sequence shown here is derived from an EMBL/GenBank/DDBJ whole genome shotgun (WGS) entry which is preliminary data.</text>
</comment>
<dbReference type="GO" id="GO:0045259">
    <property type="term" value="C:proton-transporting ATP synthase complex"/>
    <property type="evidence" value="ECO:0007669"/>
    <property type="project" value="UniProtKB-KW"/>
</dbReference>
<evidence type="ECO:0000256" key="4">
    <source>
        <dbReference type="ARBA" id="ARBA00023065"/>
    </source>
</evidence>
<reference evidence="9 10" key="1">
    <citation type="submission" date="2020-08" db="EMBL/GenBank/DDBJ databases">
        <title>Sequencing the genomes of 1000 actinobacteria strains.</title>
        <authorList>
            <person name="Klenk H.-P."/>
        </authorList>
    </citation>
    <scope>NUCLEOTIDE SEQUENCE [LARGE SCALE GENOMIC DNA]</scope>
    <source>
        <strain evidence="9 10">DSM 45258</strain>
    </source>
</reference>
<dbReference type="InterPro" id="IPR020781">
    <property type="entry name" value="ATPase_OSCP/d_CS"/>
</dbReference>
<dbReference type="GO" id="GO:0046933">
    <property type="term" value="F:proton-transporting ATP synthase activity, rotational mechanism"/>
    <property type="evidence" value="ECO:0007669"/>
    <property type="project" value="UniProtKB-UniRule"/>
</dbReference>
<keyword evidence="6 8" id="KW-0139">CF(1)</keyword>
<proteinExistence type="inferred from homology"/>
<dbReference type="Proteomes" id="UP000567922">
    <property type="component" value="Unassembled WGS sequence"/>
</dbReference>
<protein>
    <recommendedName>
        <fullName evidence="8">ATP synthase subunit delta</fullName>
    </recommendedName>
    <alternativeName>
        <fullName evidence="8">ATP synthase F(1) sector subunit delta</fullName>
    </alternativeName>
    <alternativeName>
        <fullName evidence="8">F-type ATPase subunit delta</fullName>
        <shortName evidence="8">F-ATPase subunit delta</shortName>
    </alternativeName>
</protein>
<comment type="subcellular location">
    <subcellularLocation>
        <location evidence="8">Cell membrane</location>
        <topology evidence="8">Peripheral membrane protein</topology>
    </subcellularLocation>
    <subcellularLocation>
        <location evidence="1">Membrane</location>
    </subcellularLocation>
</comment>
<evidence type="ECO:0000256" key="7">
    <source>
        <dbReference type="ARBA" id="ARBA00023310"/>
    </source>
</evidence>
<evidence type="ECO:0000313" key="10">
    <source>
        <dbReference type="Proteomes" id="UP000567922"/>
    </source>
</evidence>
<evidence type="ECO:0000256" key="5">
    <source>
        <dbReference type="ARBA" id="ARBA00023136"/>
    </source>
</evidence>
<dbReference type="PRINTS" id="PR00125">
    <property type="entry name" value="ATPASEDELTA"/>
</dbReference>
<comment type="function">
    <text evidence="8">This protein is part of the stalk that links CF(0) to CF(1). It either transmits conformational changes from CF(0) to CF(1) or is implicated in proton conduction.</text>
</comment>
<comment type="similarity">
    <text evidence="8">Belongs to the ATPase delta chain family.</text>
</comment>
<dbReference type="NCBIfam" id="NF009967">
    <property type="entry name" value="PRK13430.1"/>
    <property type="match status" value="1"/>
</dbReference>
<evidence type="ECO:0000313" key="9">
    <source>
        <dbReference type="EMBL" id="MBB3036169.1"/>
    </source>
</evidence>
<dbReference type="AlphaFoldDB" id="A0A839RIR1"/>
<dbReference type="Pfam" id="PF00213">
    <property type="entry name" value="OSCP"/>
    <property type="match status" value="1"/>
</dbReference>
<evidence type="ECO:0000256" key="6">
    <source>
        <dbReference type="ARBA" id="ARBA00023196"/>
    </source>
</evidence>
<keyword evidence="10" id="KW-1185">Reference proteome</keyword>
<dbReference type="InterPro" id="IPR000711">
    <property type="entry name" value="ATPase_OSCP/dsu"/>
</dbReference>
<keyword evidence="4 8" id="KW-0406">Ion transport</keyword>
<dbReference type="OrthoDB" id="5242917at2"/>
<organism evidence="9 10">
    <name type="scientific">Hoyosella altamirensis</name>
    <dbReference type="NCBI Taxonomy" id="616997"/>
    <lineage>
        <taxon>Bacteria</taxon>
        <taxon>Bacillati</taxon>
        <taxon>Actinomycetota</taxon>
        <taxon>Actinomycetes</taxon>
        <taxon>Mycobacteriales</taxon>
        <taxon>Hoyosellaceae</taxon>
        <taxon>Hoyosella</taxon>
    </lineage>
</organism>
<evidence type="ECO:0000256" key="8">
    <source>
        <dbReference type="HAMAP-Rule" id="MF_01416"/>
    </source>
</evidence>
<dbReference type="PANTHER" id="PTHR11910">
    <property type="entry name" value="ATP SYNTHASE DELTA CHAIN"/>
    <property type="match status" value="1"/>
</dbReference>
<evidence type="ECO:0000256" key="1">
    <source>
        <dbReference type="ARBA" id="ARBA00004370"/>
    </source>
</evidence>
<accession>A0A839RIR1</accession>
<name>A0A839RIR1_9ACTN</name>
<dbReference type="EMBL" id="JACHWS010000001">
    <property type="protein sequence ID" value="MBB3036169.1"/>
    <property type="molecule type" value="Genomic_DNA"/>
</dbReference>
<keyword evidence="3 8" id="KW-0375">Hydrogen ion transport</keyword>
<dbReference type="RefSeq" id="WP_064439790.1">
    <property type="nucleotide sequence ID" value="NZ_BDDI01000005.1"/>
</dbReference>
<dbReference type="HAMAP" id="MF_01416">
    <property type="entry name" value="ATP_synth_delta_bact"/>
    <property type="match status" value="1"/>
</dbReference>
<dbReference type="NCBIfam" id="TIGR01145">
    <property type="entry name" value="ATP_synt_delta"/>
    <property type="match status" value="1"/>
</dbReference>
<comment type="function">
    <text evidence="8">F(1)F(0) ATP synthase produces ATP from ADP in the presence of a proton or sodium gradient. F-type ATPases consist of two structural domains, F(1) containing the extramembraneous catalytic core and F(0) containing the membrane proton channel, linked together by a central stalk and a peripheral stalk. During catalysis, ATP synthesis in the catalytic domain of F(1) is coupled via a rotary mechanism of the central stalk subunits to proton translocation.</text>
</comment>
<sequence length="271" mass="28513">MYAASREALAKTRAELVDALSQAGSADAAAEAGADLFSVVNLLDENRTVRMAVADASASASRRSALADELFSGKVSAPALATLKTAVAQNWSAPSDLVNSLVHVGRIAYLRAAADQDQLETVEDETFRLSRITAASPELEQALSDRSRPASATAELLKKLLYGKATAITEALAVQAVARARRAPADEFAAVASLAAEQRERAVAYVRSAVALSDSQKERLATALDRIYGKSIAVHVEVDPELLSGLVVRVGDEVIDGSASGRLAELRKALK</sequence>
<keyword evidence="5 8" id="KW-0472">Membrane</keyword>